<dbReference type="EMBL" id="MN718199">
    <property type="protein sequence ID" value="QGZ16013.1"/>
    <property type="molecule type" value="Genomic_DNA"/>
</dbReference>
<organism evidence="1 2">
    <name type="scientific">Vibrio phage vB_VchM_Kuja</name>
    <dbReference type="NCBI Taxonomy" id="2686437"/>
    <lineage>
        <taxon>Viruses</taxon>
        <taxon>Duplodnaviria</taxon>
        <taxon>Heunggongvirae</taxon>
        <taxon>Uroviricota</taxon>
        <taxon>Caudoviricetes</taxon>
        <taxon>Pantevenvirales</taxon>
        <taxon>Ackermannviridae</taxon>
        <taxon>Kujavirus</taxon>
        <taxon>Kujavirus kuja</taxon>
    </lineage>
</organism>
<reference evidence="1 2" key="1">
    <citation type="submission" date="2019-11" db="EMBL/GenBank/DDBJ databases">
        <title>Characterization of a novel member of the family Ackermannviridae.</title>
        <authorList>
            <person name="Maina A.N."/>
            <person name="Mwaura F.B."/>
            <person name="Jumba M."/>
        </authorList>
    </citation>
    <scope>NUCLEOTIDE SEQUENCE [LARGE SCALE GENOMIC DNA]</scope>
</reference>
<protein>
    <submittedName>
        <fullName evidence="1">Uncharacterized protein</fullName>
    </submittedName>
</protein>
<evidence type="ECO:0000313" key="2">
    <source>
        <dbReference type="Proteomes" id="UP000433471"/>
    </source>
</evidence>
<name>A0A6B9J908_9CAUD</name>
<evidence type="ECO:0000313" key="1">
    <source>
        <dbReference type="EMBL" id="QGZ16013.1"/>
    </source>
</evidence>
<keyword evidence="2" id="KW-1185">Reference proteome</keyword>
<dbReference type="Proteomes" id="UP000433471">
    <property type="component" value="Segment"/>
</dbReference>
<sequence>MEVEETIVVLDTHCLTDRELAILLTATHKTIPEAQTLLKQSLGFVSVNMMGKGFAPLINASVAGVQFLDDGSLRLTHMREPSSIKDPEILLNVIDKLTLSIDFEVWVEMIVYLGLRDTMKAALDGLGHLLALAAKTDKTDVVIGRKLRDPEHDEYPLENLL</sequence>
<gene>
    <name evidence="1" type="ORF">Kuja_0220</name>
</gene>
<accession>A0A6B9J908</accession>
<proteinExistence type="predicted"/>